<organism evidence="5">
    <name type="scientific">Thermodesulfobacterium geofontis</name>
    <dbReference type="NCBI Taxonomy" id="1295609"/>
    <lineage>
        <taxon>Bacteria</taxon>
        <taxon>Pseudomonadati</taxon>
        <taxon>Thermodesulfobacteriota</taxon>
        <taxon>Thermodesulfobacteria</taxon>
        <taxon>Thermodesulfobacteriales</taxon>
        <taxon>Thermodesulfobacteriaceae</taxon>
        <taxon>Thermodesulfobacterium</taxon>
    </lineage>
</organism>
<name>A0A7V4N3M4_9BACT</name>
<dbReference type="PANTHER" id="PTHR30258:SF1">
    <property type="entry name" value="PROTEIN TRANSPORT PROTEIN HOFB HOMOLOG"/>
    <property type="match status" value="1"/>
</dbReference>
<comment type="caution">
    <text evidence="5">The sequence shown here is derived from an EMBL/GenBank/DDBJ whole genome shotgun (WGS) entry which is preliminary data.</text>
</comment>
<keyword evidence="3" id="KW-0067">ATP-binding</keyword>
<evidence type="ECO:0000259" key="4">
    <source>
        <dbReference type="SMART" id="SM00382"/>
    </source>
</evidence>
<dbReference type="GO" id="GO:0005524">
    <property type="term" value="F:ATP binding"/>
    <property type="evidence" value="ECO:0007669"/>
    <property type="project" value="UniProtKB-KW"/>
</dbReference>
<evidence type="ECO:0000313" key="5">
    <source>
        <dbReference type="EMBL" id="HGU15236.1"/>
    </source>
</evidence>
<comment type="similarity">
    <text evidence="1">Belongs to the GSP E family.</text>
</comment>
<dbReference type="Gene3D" id="3.40.50.300">
    <property type="entry name" value="P-loop containing nucleotide triphosphate hydrolases"/>
    <property type="match status" value="1"/>
</dbReference>
<feature type="domain" description="AAA+ ATPase" evidence="4">
    <location>
        <begin position="414"/>
        <end position="549"/>
    </location>
</feature>
<dbReference type="AlphaFoldDB" id="A0A7V4N3M4"/>
<dbReference type="GO" id="GO:0005886">
    <property type="term" value="C:plasma membrane"/>
    <property type="evidence" value="ECO:0007669"/>
    <property type="project" value="TreeGrafter"/>
</dbReference>
<dbReference type="CDD" id="cd01129">
    <property type="entry name" value="PulE-GspE-like"/>
    <property type="match status" value="1"/>
</dbReference>
<dbReference type="FunFam" id="3.40.50.300:FF:000398">
    <property type="entry name" value="Type IV pilus assembly ATPase PilB"/>
    <property type="match status" value="1"/>
</dbReference>
<dbReference type="InterPro" id="IPR037257">
    <property type="entry name" value="T2SS_E_N_sf"/>
</dbReference>
<dbReference type="EMBL" id="DTEI01000023">
    <property type="protein sequence ID" value="HGU15236.1"/>
    <property type="molecule type" value="Genomic_DNA"/>
</dbReference>
<dbReference type="SMART" id="SM00382">
    <property type="entry name" value="AAA"/>
    <property type="match status" value="1"/>
</dbReference>
<sequence length="673" mass="77658">MQIRNLKTFINSNLSNLEIIKRTVEDLESKTPQPYLLLEIILDVLQNRKIPKDIEIFLLEKSAHICEKLYEFNKALELYKKLFLLSSSSKYLDQIEKIKTLKIFERLKNILKRTDLSFDELLKIYYQSLETNKSIEAILIENLKIHKKEILDSIKNFYKIPVFEITDLKKFKKISQVLTIKKDFFLNTLCVPFQAGKTVYLVSYNPEDIDIIEKVKRILQIPSAEAQLAFAIKEDLVEAIEMYYSSTSPYISEFDFEVEPVEEKEEEIEEEALIDSAIVQLVNKIIEEAYRMRASDIHWESLTGKKGLQVRFRVDGECFVHNTIPEYQKRPVISRIKIMANLDIAERRLPQDGKIKFKTKEGKTFEIRVATVPTIENNEDVVMRILGGIEFRELEELDLTEENYKNFKRILDYPYGLILVVGPTGSGKTTTLHAALKYLNNPNRKIWTAEDPVEIVQEGLRQVQVNPKIGLTFARVFRSFLRADPDIIMIGETRDQETAHTLIEASLTGHLVLTTLHTNSAPETITRLLNMGIDPYNFADALLGVLAQRLAKRLCTKCKKPYKPDKNETERIKREYGYHPVKPLTDDLIKQATFFEPVGCSECNYTGFKGRFAIHELLIPDDELKSLIIKNAPANEIRDLAMQKGFLTLKQDGILKVLKGETTLKQILTVTVR</sequence>
<evidence type="ECO:0000256" key="2">
    <source>
        <dbReference type="ARBA" id="ARBA00022741"/>
    </source>
</evidence>
<evidence type="ECO:0000256" key="1">
    <source>
        <dbReference type="ARBA" id="ARBA00006611"/>
    </source>
</evidence>
<reference evidence="5" key="1">
    <citation type="journal article" date="2020" name="mSystems">
        <title>Genome- and Community-Level Interaction Insights into Carbon Utilization and Element Cycling Functions of Hydrothermarchaeota in Hydrothermal Sediment.</title>
        <authorList>
            <person name="Zhou Z."/>
            <person name="Liu Y."/>
            <person name="Xu W."/>
            <person name="Pan J."/>
            <person name="Luo Z.H."/>
            <person name="Li M."/>
        </authorList>
    </citation>
    <scope>NUCLEOTIDE SEQUENCE [LARGE SCALE GENOMIC DNA]</scope>
    <source>
        <strain evidence="5">SpSt-711</strain>
    </source>
</reference>
<proteinExistence type="inferred from homology"/>
<protein>
    <submittedName>
        <fullName evidence="5">Type II/IV secretion system protein</fullName>
    </submittedName>
</protein>
<dbReference type="GO" id="GO:0016887">
    <property type="term" value="F:ATP hydrolysis activity"/>
    <property type="evidence" value="ECO:0007669"/>
    <property type="project" value="TreeGrafter"/>
</dbReference>
<accession>A0A7V4N3M4</accession>
<dbReference type="Pfam" id="PF05157">
    <property type="entry name" value="MshEN"/>
    <property type="match status" value="1"/>
</dbReference>
<dbReference type="SUPFAM" id="SSF52540">
    <property type="entry name" value="P-loop containing nucleoside triphosphate hydrolases"/>
    <property type="match status" value="1"/>
</dbReference>
<dbReference type="SUPFAM" id="SSF160246">
    <property type="entry name" value="EspE N-terminal domain-like"/>
    <property type="match status" value="1"/>
</dbReference>
<dbReference type="Gene3D" id="3.30.450.90">
    <property type="match status" value="1"/>
</dbReference>
<dbReference type="InterPro" id="IPR001482">
    <property type="entry name" value="T2SS/T4SS_dom"/>
</dbReference>
<dbReference type="InterPro" id="IPR003593">
    <property type="entry name" value="AAA+_ATPase"/>
</dbReference>
<dbReference type="Pfam" id="PF00437">
    <property type="entry name" value="T2SSE"/>
    <property type="match status" value="1"/>
</dbReference>
<evidence type="ECO:0000256" key="3">
    <source>
        <dbReference type="ARBA" id="ARBA00022840"/>
    </source>
</evidence>
<dbReference type="PANTHER" id="PTHR30258">
    <property type="entry name" value="TYPE II SECRETION SYSTEM PROTEIN GSPE-RELATED"/>
    <property type="match status" value="1"/>
</dbReference>
<keyword evidence="2" id="KW-0547">Nucleotide-binding</keyword>
<dbReference type="InterPro" id="IPR027417">
    <property type="entry name" value="P-loop_NTPase"/>
</dbReference>
<gene>
    <name evidence="5" type="ORF">ENU91_01020</name>
</gene>
<dbReference type="InterPro" id="IPR007831">
    <property type="entry name" value="T2SS_GspE_N"/>
</dbReference>